<dbReference type="HAMAP" id="MF_00244">
    <property type="entry name" value="NaMN_adenylyltr"/>
    <property type="match status" value="1"/>
</dbReference>
<keyword evidence="2" id="KW-0662">Pyridine nucleotide biosynthesis</keyword>
<accession>A0A7S3NT09</accession>
<keyword evidence="7" id="KW-0520">NAD</keyword>
<evidence type="ECO:0000256" key="3">
    <source>
        <dbReference type="ARBA" id="ARBA00022679"/>
    </source>
</evidence>
<reference evidence="11" key="2">
    <citation type="submission" date="2023-07" db="EMBL/GenBank/DDBJ databases">
        <authorList>
            <consortium name="AG Swart"/>
            <person name="Singh M."/>
            <person name="Singh A."/>
            <person name="Seah K."/>
            <person name="Emmerich C."/>
        </authorList>
    </citation>
    <scope>NUCLEOTIDE SEQUENCE</scope>
    <source>
        <strain evidence="11">DP1</strain>
    </source>
</reference>
<keyword evidence="4" id="KW-0548">Nucleotidyltransferase</keyword>
<dbReference type="InterPro" id="IPR004821">
    <property type="entry name" value="Cyt_trans-like"/>
</dbReference>
<dbReference type="GO" id="GO:0070566">
    <property type="term" value="F:adenylyltransferase activity"/>
    <property type="evidence" value="ECO:0007669"/>
    <property type="project" value="UniProtKB-ARBA"/>
</dbReference>
<gene>
    <name evidence="9" type="ORF">ECRA1380_LOCUS2131</name>
    <name evidence="10" type="ORF">ECRA1380_LOCUS2132</name>
    <name evidence="11" type="ORF">ECRASSUSDP1_LOCUS8261</name>
</gene>
<evidence type="ECO:0000256" key="7">
    <source>
        <dbReference type="ARBA" id="ARBA00023027"/>
    </source>
</evidence>
<reference evidence="10" key="1">
    <citation type="submission" date="2021-01" db="EMBL/GenBank/DDBJ databases">
        <authorList>
            <person name="Corre E."/>
            <person name="Pelletier E."/>
            <person name="Niang G."/>
            <person name="Scheremetjew M."/>
            <person name="Finn R."/>
            <person name="Kale V."/>
            <person name="Holt S."/>
            <person name="Cochrane G."/>
            <person name="Meng A."/>
            <person name="Brown T."/>
            <person name="Cohen L."/>
        </authorList>
    </citation>
    <scope>NUCLEOTIDE SEQUENCE</scope>
    <source>
        <strain evidence="10">CT5</strain>
    </source>
</reference>
<dbReference type="InterPro" id="IPR005248">
    <property type="entry name" value="NadD/NMNAT"/>
</dbReference>
<dbReference type="AlphaFoldDB" id="A0A7S3NT09"/>
<keyword evidence="3" id="KW-0808">Transferase</keyword>
<evidence type="ECO:0000313" key="11">
    <source>
        <dbReference type="EMBL" id="CAI2366985.1"/>
    </source>
</evidence>
<evidence type="ECO:0000256" key="5">
    <source>
        <dbReference type="ARBA" id="ARBA00022741"/>
    </source>
</evidence>
<evidence type="ECO:0000313" key="10">
    <source>
        <dbReference type="EMBL" id="CAE0377177.1"/>
    </source>
</evidence>
<dbReference type="Proteomes" id="UP001295684">
    <property type="component" value="Unassembled WGS sequence"/>
</dbReference>
<evidence type="ECO:0000256" key="4">
    <source>
        <dbReference type="ARBA" id="ARBA00022695"/>
    </source>
</evidence>
<dbReference type="Pfam" id="PF01467">
    <property type="entry name" value="CTP_transf_like"/>
    <property type="match status" value="1"/>
</dbReference>
<evidence type="ECO:0000256" key="6">
    <source>
        <dbReference type="ARBA" id="ARBA00022840"/>
    </source>
</evidence>
<dbReference type="UniPathway" id="UPA00253">
    <property type="reaction ID" value="UER00600"/>
</dbReference>
<organism evidence="10">
    <name type="scientific">Euplotes crassus</name>
    <dbReference type="NCBI Taxonomy" id="5936"/>
    <lineage>
        <taxon>Eukaryota</taxon>
        <taxon>Sar</taxon>
        <taxon>Alveolata</taxon>
        <taxon>Ciliophora</taxon>
        <taxon>Intramacronucleata</taxon>
        <taxon>Spirotrichea</taxon>
        <taxon>Hypotrichia</taxon>
        <taxon>Euplotida</taxon>
        <taxon>Euplotidae</taxon>
        <taxon>Moneuplotes</taxon>
    </lineage>
</organism>
<evidence type="ECO:0000313" key="12">
    <source>
        <dbReference type="Proteomes" id="UP001295684"/>
    </source>
</evidence>
<dbReference type="PANTHER" id="PTHR39321">
    <property type="entry name" value="NICOTINATE-NUCLEOTIDE ADENYLYLTRANSFERASE-RELATED"/>
    <property type="match status" value="1"/>
</dbReference>
<dbReference type="GO" id="GO:0005524">
    <property type="term" value="F:ATP binding"/>
    <property type="evidence" value="ECO:0007669"/>
    <property type="project" value="UniProtKB-KW"/>
</dbReference>
<evidence type="ECO:0000313" key="9">
    <source>
        <dbReference type="EMBL" id="CAE0377176.1"/>
    </source>
</evidence>
<dbReference type="Gene3D" id="3.40.50.620">
    <property type="entry name" value="HUPs"/>
    <property type="match status" value="1"/>
</dbReference>
<sequence>MEKKLIAVYGGSFNPPTMSHFEILKIVMEEVKVEGRNFDEVWMVPCGDRRDKKVSTPGEKRQKMCELGIKEMFGDDERYKVQDIEVKNRRSIPTYYLMLAFEEMYPECEFYFVLGSDLLPSFKRWDRGEVMFEEFKFIIIPREGYEDLDSDLYPRYSEVCKSKVDDPFATSSTEVRSIIQWSNIISHKAHLKEKMGSAVYDYIIENNLFA</sequence>
<dbReference type="EMBL" id="HBIK01004371">
    <property type="protein sequence ID" value="CAE0377177.1"/>
    <property type="molecule type" value="Transcribed_RNA"/>
</dbReference>
<evidence type="ECO:0000256" key="2">
    <source>
        <dbReference type="ARBA" id="ARBA00022642"/>
    </source>
</evidence>
<dbReference type="CDD" id="cd02165">
    <property type="entry name" value="NMNAT"/>
    <property type="match status" value="1"/>
</dbReference>
<name>A0A7S3NT09_EUPCR</name>
<comment type="pathway">
    <text evidence="1">Cofactor biosynthesis; NAD(+) biosynthesis.</text>
</comment>
<dbReference type="OrthoDB" id="422187at2759"/>
<evidence type="ECO:0000259" key="8">
    <source>
        <dbReference type="Pfam" id="PF01467"/>
    </source>
</evidence>
<dbReference type="InterPro" id="IPR014729">
    <property type="entry name" value="Rossmann-like_a/b/a_fold"/>
</dbReference>
<dbReference type="PANTHER" id="PTHR39321:SF3">
    <property type="entry name" value="PHOSPHOPANTETHEINE ADENYLYLTRANSFERASE"/>
    <property type="match status" value="1"/>
</dbReference>
<protein>
    <recommendedName>
        <fullName evidence="8">Cytidyltransferase-like domain-containing protein</fullName>
    </recommendedName>
</protein>
<keyword evidence="5" id="KW-0547">Nucleotide-binding</keyword>
<dbReference type="EMBL" id="HBIK01004369">
    <property type="protein sequence ID" value="CAE0377176.1"/>
    <property type="molecule type" value="Transcribed_RNA"/>
</dbReference>
<dbReference type="EMBL" id="CAMPGE010008074">
    <property type="protein sequence ID" value="CAI2366985.1"/>
    <property type="molecule type" value="Genomic_DNA"/>
</dbReference>
<dbReference type="SUPFAM" id="SSF52374">
    <property type="entry name" value="Nucleotidylyl transferase"/>
    <property type="match status" value="1"/>
</dbReference>
<dbReference type="GO" id="GO:0009435">
    <property type="term" value="P:NAD+ biosynthetic process"/>
    <property type="evidence" value="ECO:0007669"/>
    <property type="project" value="UniProtKB-UniPathway"/>
</dbReference>
<keyword evidence="12" id="KW-1185">Reference proteome</keyword>
<proteinExistence type="inferred from homology"/>
<feature type="domain" description="Cytidyltransferase-like" evidence="8">
    <location>
        <begin position="8"/>
        <end position="176"/>
    </location>
</feature>
<keyword evidence="6" id="KW-0067">ATP-binding</keyword>
<evidence type="ECO:0000256" key="1">
    <source>
        <dbReference type="ARBA" id="ARBA00004790"/>
    </source>
</evidence>